<gene>
    <name evidence="2" type="ORF">OnM2_026090</name>
</gene>
<protein>
    <submittedName>
        <fullName evidence="2">Uncharacterized protein</fullName>
    </submittedName>
</protein>
<sequence>MRISCFSILLKLLLGSSVISAVHFKSLALPKPVPEEIRIDVICDHSTYTHSELRVTALKVCNQLGINTGCLNFAGPLCKNPQIYVGKLFPKYKDRSKLFEKRLKISIDQDKGNFERKKCYTIGVLIRENRFNEIECRGLRSY</sequence>
<evidence type="ECO:0000256" key="1">
    <source>
        <dbReference type="SAM" id="SignalP"/>
    </source>
</evidence>
<comment type="caution">
    <text evidence="2">The sequence shown here is derived from an EMBL/GenBank/DDBJ whole genome shotgun (WGS) entry which is preliminary data.</text>
</comment>
<proteinExistence type="predicted"/>
<evidence type="ECO:0000313" key="3">
    <source>
        <dbReference type="Proteomes" id="UP000286134"/>
    </source>
</evidence>
<organism evidence="2 3">
    <name type="scientific">Erysiphe neolycopersici</name>
    <dbReference type="NCBI Taxonomy" id="212602"/>
    <lineage>
        <taxon>Eukaryota</taxon>
        <taxon>Fungi</taxon>
        <taxon>Dikarya</taxon>
        <taxon>Ascomycota</taxon>
        <taxon>Pezizomycotina</taxon>
        <taxon>Leotiomycetes</taxon>
        <taxon>Erysiphales</taxon>
        <taxon>Erysiphaceae</taxon>
        <taxon>Erysiphe</taxon>
    </lineage>
</organism>
<accession>A0A420I0Q7</accession>
<feature type="chain" id="PRO_5019064102" evidence="1">
    <location>
        <begin position="22"/>
        <end position="142"/>
    </location>
</feature>
<dbReference type="AlphaFoldDB" id="A0A420I0Q7"/>
<evidence type="ECO:0000313" key="2">
    <source>
        <dbReference type="EMBL" id="RKF63253.1"/>
    </source>
</evidence>
<dbReference type="Proteomes" id="UP000286134">
    <property type="component" value="Unassembled WGS sequence"/>
</dbReference>
<feature type="signal peptide" evidence="1">
    <location>
        <begin position="1"/>
        <end position="21"/>
    </location>
</feature>
<dbReference type="EMBL" id="MCFK01002684">
    <property type="protein sequence ID" value="RKF63253.1"/>
    <property type="molecule type" value="Genomic_DNA"/>
</dbReference>
<keyword evidence="3" id="KW-1185">Reference proteome</keyword>
<keyword evidence="1" id="KW-0732">Signal</keyword>
<name>A0A420I0Q7_9PEZI</name>
<reference evidence="2 3" key="1">
    <citation type="journal article" date="2018" name="BMC Genomics">
        <title>Comparative genome analyses reveal sequence features reflecting distinct modes of host-adaptation between dicot and monocot powdery mildew.</title>
        <authorList>
            <person name="Wu Y."/>
            <person name="Ma X."/>
            <person name="Pan Z."/>
            <person name="Kale S.D."/>
            <person name="Song Y."/>
            <person name="King H."/>
            <person name="Zhang Q."/>
            <person name="Presley C."/>
            <person name="Deng X."/>
            <person name="Wei C.I."/>
            <person name="Xiao S."/>
        </authorList>
    </citation>
    <scope>NUCLEOTIDE SEQUENCE [LARGE SCALE GENOMIC DNA]</scope>
    <source>
        <strain evidence="2">UMSG2</strain>
    </source>
</reference>